<evidence type="ECO:0000313" key="3">
    <source>
        <dbReference type="Proteomes" id="UP001235939"/>
    </source>
</evidence>
<dbReference type="Pfam" id="PF11788">
    <property type="entry name" value="MRP-L46"/>
    <property type="match status" value="1"/>
</dbReference>
<gene>
    <name evidence="2" type="ORF">LAZ67_2001389</name>
</gene>
<dbReference type="InterPro" id="IPR021757">
    <property type="entry name" value="Ribosomal_mL46_N"/>
</dbReference>
<reference evidence="2 3" key="1">
    <citation type="submission" date="2022-01" db="EMBL/GenBank/DDBJ databases">
        <title>A chromosomal length assembly of Cordylochernes scorpioides.</title>
        <authorList>
            <person name="Zeh D."/>
            <person name="Zeh J."/>
        </authorList>
    </citation>
    <scope>NUCLEOTIDE SEQUENCE [LARGE SCALE GENOMIC DNA]</scope>
    <source>
        <strain evidence="2">IN4F17</strain>
        <tissue evidence="2">Whole Body</tissue>
    </source>
</reference>
<evidence type="ECO:0000313" key="2">
    <source>
        <dbReference type="EMBL" id="UYV62640.1"/>
    </source>
</evidence>
<name>A0ABY6K5W4_9ARAC</name>
<evidence type="ECO:0000259" key="1">
    <source>
        <dbReference type="Pfam" id="PF11788"/>
    </source>
</evidence>
<sequence length="91" mass="10341">MDCESSLPQSGQVDVMAGVTHLKSKMVLVDGWNSSGGRVTWDLLGSICVERRPVITQDLHEIELRFKKYMEEAGVENSHYSDHELRHIEDL</sequence>
<accession>A0ABY6K5W4</accession>
<proteinExistence type="predicted"/>
<protein>
    <submittedName>
        <fullName evidence="2">DBR1</fullName>
    </submittedName>
</protein>
<keyword evidence="3" id="KW-1185">Reference proteome</keyword>
<feature type="domain" description="Large ribosomal subunit protein mL46 N-terminal" evidence="1">
    <location>
        <begin position="41"/>
        <end position="90"/>
    </location>
</feature>
<organism evidence="2 3">
    <name type="scientific">Cordylochernes scorpioides</name>
    <dbReference type="NCBI Taxonomy" id="51811"/>
    <lineage>
        <taxon>Eukaryota</taxon>
        <taxon>Metazoa</taxon>
        <taxon>Ecdysozoa</taxon>
        <taxon>Arthropoda</taxon>
        <taxon>Chelicerata</taxon>
        <taxon>Arachnida</taxon>
        <taxon>Pseudoscorpiones</taxon>
        <taxon>Cheliferoidea</taxon>
        <taxon>Chernetidae</taxon>
        <taxon>Cordylochernes</taxon>
    </lineage>
</organism>
<dbReference type="EMBL" id="CP092864">
    <property type="protein sequence ID" value="UYV62640.1"/>
    <property type="molecule type" value="Genomic_DNA"/>
</dbReference>
<dbReference type="Proteomes" id="UP001235939">
    <property type="component" value="Chromosome 02"/>
</dbReference>